<feature type="domain" description="ChsH2 C-terminal OB-fold" evidence="1">
    <location>
        <begin position="79"/>
        <end position="141"/>
    </location>
</feature>
<evidence type="ECO:0000259" key="1">
    <source>
        <dbReference type="Pfam" id="PF01796"/>
    </source>
</evidence>
<dbReference type="EMBL" id="SHNN01000004">
    <property type="protein sequence ID" value="MCX2982850.1"/>
    <property type="molecule type" value="Genomic_DNA"/>
</dbReference>
<dbReference type="Pfam" id="PF01796">
    <property type="entry name" value="OB_ChsH2_C"/>
    <property type="match status" value="1"/>
</dbReference>
<organism evidence="3 4">
    <name type="scientific">Candidatus Litorirhabdus singularis</name>
    <dbReference type="NCBI Taxonomy" id="2518993"/>
    <lineage>
        <taxon>Bacteria</taxon>
        <taxon>Pseudomonadati</taxon>
        <taxon>Pseudomonadota</taxon>
        <taxon>Gammaproteobacteria</taxon>
        <taxon>Cellvibrionales</taxon>
        <taxon>Halieaceae</taxon>
        <taxon>Candidatus Litorirhabdus</taxon>
    </lineage>
</organism>
<protein>
    <recommendedName>
        <fullName evidence="5">Zn-ribbon domain-containing OB-fold protein</fullName>
    </recommendedName>
</protein>
<dbReference type="Gene3D" id="6.10.30.10">
    <property type="match status" value="1"/>
</dbReference>
<dbReference type="PANTHER" id="PTHR34075">
    <property type="entry name" value="BLR3430 PROTEIN"/>
    <property type="match status" value="1"/>
</dbReference>
<sequence>MRKVASCPPMRHWYSARRWVEMNAEIPSRVQPTPNAVSAPYWEACARGELSLQHCNGCQQFQFYPRTICSHCGGTDLAWQVVSGSGRVKSFTVVRRGISKAYAAPYVVALIELKEGPSMMSTIVGSEPEVVAIGASVQVGFEAWSEDIQMPVFSLT</sequence>
<accession>A0ABT3TM80</accession>
<dbReference type="Proteomes" id="UP001143362">
    <property type="component" value="Unassembled WGS sequence"/>
</dbReference>
<proteinExistence type="predicted"/>
<evidence type="ECO:0000313" key="4">
    <source>
        <dbReference type="Proteomes" id="UP001143362"/>
    </source>
</evidence>
<evidence type="ECO:0008006" key="5">
    <source>
        <dbReference type="Google" id="ProtNLM"/>
    </source>
</evidence>
<dbReference type="InterPro" id="IPR022002">
    <property type="entry name" value="ChsH2_Znr"/>
</dbReference>
<dbReference type="Pfam" id="PF12172">
    <property type="entry name" value="zf-ChsH2"/>
    <property type="match status" value="1"/>
</dbReference>
<name>A0ABT3TM80_9GAMM</name>
<dbReference type="SUPFAM" id="SSF50249">
    <property type="entry name" value="Nucleic acid-binding proteins"/>
    <property type="match status" value="1"/>
</dbReference>
<dbReference type="PANTHER" id="PTHR34075:SF5">
    <property type="entry name" value="BLR3430 PROTEIN"/>
    <property type="match status" value="1"/>
</dbReference>
<keyword evidence="4" id="KW-1185">Reference proteome</keyword>
<reference evidence="3" key="1">
    <citation type="submission" date="2019-02" db="EMBL/GenBank/DDBJ databases">
        <authorList>
            <person name="Li S.-H."/>
        </authorList>
    </citation>
    <scope>NUCLEOTIDE SEQUENCE</scope>
    <source>
        <strain evidence="3">IMCC14734</strain>
    </source>
</reference>
<gene>
    <name evidence="3" type="ORF">EYC98_18460</name>
</gene>
<evidence type="ECO:0000259" key="2">
    <source>
        <dbReference type="Pfam" id="PF12172"/>
    </source>
</evidence>
<dbReference type="InterPro" id="IPR052513">
    <property type="entry name" value="Thioester_dehydratase-like"/>
</dbReference>
<dbReference type="InterPro" id="IPR012340">
    <property type="entry name" value="NA-bd_OB-fold"/>
</dbReference>
<comment type="caution">
    <text evidence="3">The sequence shown here is derived from an EMBL/GenBank/DDBJ whole genome shotgun (WGS) entry which is preliminary data.</text>
</comment>
<evidence type="ECO:0000313" key="3">
    <source>
        <dbReference type="EMBL" id="MCX2982850.1"/>
    </source>
</evidence>
<dbReference type="InterPro" id="IPR002878">
    <property type="entry name" value="ChsH2_C"/>
</dbReference>
<feature type="domain" description="ChsH2 rubredoxin-like zinc ribbon" evidence="2">
    <location>
        <begin position="42"/>
        <end position="77"/>
    </location>
</feature>